<evidence type="ECO:0000259" key="2">
    <source>
        <dbReference type="Pfam" id="PF02347"/>
    </source>
</evidence>
<name>A0A0A9VVT6_LYGHE</name>
<dbReference type="Pfam" id="PF02347">
    <property type="entry name" value="GDC-P"/>
    <property type="match status" value="1"/>
</dbReference>
<dbReference type="GO" id="GO:0005960">
    <property type="term" value="C:glycine cleavage complex"/>
    <property type="evidence" value="ECO:0007669"/>
    <property type="project" value="TreeGrafter"/>
</dbReference>
<evidence type="ECO:0000313" key="4">
    <source>
        <dbReference type="EMBL" id="JAQ06459.1"/>
    </source>
</evidence>
<dbReference type="GO" id="GO:0019464">
    <property type="term" value="P:glycine decarboxylation via glycine cleavage system"/>
    <property type="evidence" value="ECO:0007669"/>
    <property type="project" value="TreeGrafter"/>
</dbReference>
<accession>A0A0A9VVT6</accession>
<dbReference type="GO" id="GO:0016594">
    <property type="term" value="F:glycine binding"/>
    <property type="evidence" value="ECO:0007669"/>
    <property type="project" value="TreeGrafter"/>
</dbReference>
<dbReference type="PANTHER" id="PTHR11773">
    <property type="entry name" value="GLYCINE DEHYDROGENASE, DECARBOXYLATING"/>
    <property type="match status" value="1"/>
</dbReference>
<keyword evidence="1" id="KW-0560">Oxidoreductase</keyword>
<dbReference type="SUPFAM" id="SSF53383">
    <property type="entry name" value="PLP-dependent transferases"/>
    <property type="match status" value="1"/>
</dbReference>
<dbReference type="GO" id="GO:0030170">
    <property type="term" value="F:pyridoxal phosphate binding"/>
    <property type="evidence" value="ECO:0007669"/>
    <property type="project" value="TreeGrafter"/>
</dbReference>
<reference evidence="3" key="2">
    <citation type="submission" date="2014-07" db="EMBL/GenBank/DDBJ databases">
        <authorList>
            <person name="Hull J."/>
        </authorList>
    </citation>
    <scope>NUCLEOTIDE SEQUENCE</scope>
</reference>
<dbReference type="Gene3D" id="3.40.640.10">
    <property type="entry name" value="Type I PLP-dependent aspartate aminotransferase-like (Major domain)"/>
    <property type="match status" value="1"/>
</dbReference>
<proteinExistence type="predicted"/>
<dbReference type="AlphaFoldDB" id="A0A0A9VVT6"/>
<dbReference type="InterPro" id="IPR015424">
    <property type="entry name" value="PyrdxlP-dep_Trfase"/>
</dbReference>
<dbReference type="EMBL" id="GBHO01043805">
    <property type="protein sequence ID" value="JAF99798.1"/>
    <property type="molecule type" value="Transcribed_RNA"/>
</dbReference>
<gene>
    <name evidence="3" type="primary">gcvP_0</name>
    <name evidence="4" type="synonym">gcvP</name>
    <name evidence="3" type="ORF">CM83_98912</name>
    <name evidence="4" type="ORF">g.2363</name>
</gene>
<dbReference type="InterPro" id="IPR049315">
    <property type="entry name" value="GDC-P_N"/>
</dbReference>
<dbReference type="EMBL" id="GDHC01012170">
    <property type="protein sequence ID" value="JAQ06459.1"/>
    <property type="molecule type" value="Transcribed_RNA"/>
</dbReference>
<dbReference type="GO" id="GO:0005739">
    <property type="term" value="C:mitochondrion"/>
    <property type="evidence" value="ECO:0007669"/>
    <property type="project" value="TreeGrafter"/>
</dbReference>
<dbReference type="PANTHER" id="PTHR11773:SF1">
    <property type="entry name" value="GLYCINE DEHYDROGENASE (DECARBOXYLATING), MITOCHONDRIAL"/>
    <property type="match status" value="1"/>
</dbReference>
<feature type="domain" description="Glycine cleavage system P-protein N-terminal" evidence="2">
    <location>
        <begin position="2"/>
        <end position="187"/>
    </location>
</feature>
<organism evidence="3">
    <name type="scientific">Lygus hesperus</name>
    <name type="common">Western plant bug</name>
    <dbReference type="NCBI Taxonomy" id="30085"/>
    <lineage>
        <taxon>Eukaryota</taxon>
        <taxon>Metazoa</taxon>
        <taxon>Ecdysozoa</taxon>
        <taxon>Arthropoda</taxon>
        <taxon>Hexapoda</taxon>
        <taxon>Insecta</taxon>
        <taxon>Pterygota</taxon>
        <taxon>Neoptera</taxon>
        <taxon>Paraneoptera</taxon>
        <taxon>Hemiptera</taxon>
        <taxon>Heteroptera</taxon>
        <taxon>Panheteroptera</taxon>
        <taxon>Cimicomorpha</taxon>
        <taxon>Miridae</taxon>
        <taxon>Mirini</taxon>
        <taxon>Lygus</taxon>
    </lineage>
</organism>
<sequence length="188" mass="20999">MNDAVPAKLRAPLMLSFGAYTEKELLSYLRNIGTGNKVLKSMIGQGYYESILPQVIRRNVLENPMWYTPYTPYQAEISQGHLESLLNFQTMISSLVRMDMANASLLDHATAAAETMYLAYNFHRGKRTKFCVASNAFLSVISVMQTYASPLGIELEVCDLAQCNLADPQLTGVFVQTPDRFGALHNFT</sequence>
<evidence type="ECO:0000313" key="3">
    <source>
        <dbReference type="EMBL" id="JAF99798.1"/>
    </source>
</evidence>
<evidence type="ECO:0000256" key="1">
    <source>
        <dbReference type="ARBA" id="ARBA00023002"/>
    </source>
</evidence>
<dbReference type="GO" id="GO:0004375">
    <property type="term" value="F:glycine dehydrogenase (decarboxylating) activity"/>
    <property type="evidence" value="ECO:0007669"/>
    <property type="project" value="InterPro"/>
</dbReference>
<dbReference type="InterPro" id="IPR020581">
    <property type="entry name" value="GDC_P"/>
</dbReference>
<reference evidence="4" key="3">
    <citation type="journal article" date="2016" name="Gigascience">
        <title>De novo construction of an expanded transcriptome assembly for the western tarnished plant bug, Lygus hesperus.</title>
        <authorList>
            <person name="Tassone E.E."/>
            <person name="Geib S.M."/>
            <person name="Hall B."/>
            <person name="Fabrick J.A."/>
            <person name="Brent C.S."/>
            <person name="Hull J.J."/>
        </authorList>
    </citation>
    <scope>NUCLEOTIDE SEQUENCE</scope>
</reference>
<reference evidence="3" key="1">
    <citation type="journal article" date="2014" name="PLoS ONE">
        <title>Transcriptome-Based Identification of ABC Transporters in the Western Tarnished Plant Bug Lygus hesperus.</title>
        <authorList>
            <person name="Hull J.J."/>
            <person name="Chaney K."/>
            <person name="Geib S.M."/>
            <person name="Fabrick J.A."/>
            <person name="Brent C.S."/>
            <person name="Walsh D."/>
            <person name="Lavine L.C."/>
        </authorList>
    </citation>
    <scope>NUCLEOTIDE SEQUENCE</scope>
</reference>
<protein>
    <submittedName>
        <fullName evidence="3">Glycine dehydrogenase [decarboxylating]</fullName>
    </submittedName>
</protein>
<dbReference type="InterPro" id="IPR015421">
    <property type="entry name" value="PyrdxlP-dep_Trfase_major"/>
</dbReference>